<comment type="caution">
    <text evidence="1">The sequence shown here is derived from an EMBL/GenBank/DDBJ whole genome shotgun (WGS) entry which is preliminary data.</text>
</comment>
<keyword evidence="2" id="KW-1185">Reference proteome</keyword>
<dbReference type="Proteomes" id="UP000814033">
    <property type="component" value="Unassembled WGS sequence"/>
</dbReference>
<gene>
    <name evidence="1" type="ORF">FA95DRAFT_1554303</name>
</gene>
<evidence type="ECO:0000313" key="1">
    <source>
        <dbReference type="EMBL" id="KAI0051770.1"/>
    </source>
</evidence>
<sequence>MAAADYDVSFRFTNDTQWTATFEVWGPNPQGRGNGVVVLLRPHDAVAFMVNASTTYFYCLRHHGLETRFSVQVRFDTMTTIAEIVPPALPANYHQITNWPVMEGITIRRLRPLAHHISG</sequence>
<dbReference type="EMBL" id="MU275850">
    <property type="protein sequence ID" value="KAI0051770.1"/>
    <property type="molecule type" value="Genomic_DNA"/>
</dbReference>
<accession>A0ACB8S5X1</accession>
<organism evidence="1 2">
    <name type="scientific">Auriscalpium vulgare</name>
    <dbReference type="NCBI Taxonomy" id="40419"/>
    <lineage>
        <taxon>Eukaryota</taxon>
        <taxon>Fungi</taxon>
        <taxon>Dikarya</taxon>
        <taxon>Basidiomycota</taxon>
        <taxon>Agaricomycotina</taxon>
        <taxon>Agaricomycetes</taxon>
        <taxon>Russulales</taxon>
        <taxon>Auriscalpiaceae</taxon>
        <taxon>Auriscalpium</taxon>
    </lineage>
</organism>
<reference evidence="1" key="2">
    <citation type="journal article" date="2022" name="New Phytol.">
        <title>Evolutionary transition to the ectomycorrhizal habit in the genomes of a hyperdiverse lineage of mushroom-forming fungi.</title>
        <authorList>
            <person name="Looney B."/>
            <person name="Miyauchi S."/>
            <person name="Morin E."/>
            <person name="Drula E."/>
            <person name="Courty P.E."/>
            <person name="Kohler A."/>
            <person name="Kuo A."/>
            <person name="LaButti K."/>
            <person name="Pangilinan J."/>
            <person name="Lipzen A."/>
            <person name="Riley R."/>
            <person name="Andreopoulos W."/>
            <person name="He G."/>
            <person name="Johnson J."/>
            <person name="Nolan M."/>
            <person name="Tritt A."/>
            <person name="Barry K.W."/>
            <person name="Grigoriev I.V."/>
            <person name="Nagy L.G."/>
            <person name="Hibbett D."/>
            <person name="Henrissat B."/>
            <person name="Matheny P.B."/>
            <person name="Labbe J."/>
            <person name="Martin F.M."/>
        </authorList>
    </citation>
    <scope>NUCLEOTIDE SEQUENCE</scope>
    <source>
        <strain evidence="1">FP105234-sp</strain>
    </source>
</reference>
<feature type="non-terminal residue" evidence="1">
    <location>
        <position position="119"/>
    </location>
</feature>
<name>A0ACB8S5X1_9AGAM</name>
<protein>
    <submittedName>
        <fullName evidence="1">Uncharacterized protein</fullName>
    </submittedName>
</protein>
<evidence type="ECO:0000313" key="2">
    <source>
        <dbReference type="Proteomes" id="UP000814033"/>
    </source>
</evidence>
<proteinExistence type="predicted"/>
<reference evidence="1" key="1">
    <citation type="submission" date="2021-02" db="EMBL/GenBank/DDBJ databases">
        <authorList>
            <consortium name="DOE Joint Genome Institute"/>
            <person name="Ahrendt S."/>
            <person name="Looney B.P."/>
            <person name="Miyauchi S."/>
            <person name="Morin E."/>
            <person name="Drula E."/>
            <person name="Courty P.E."/>
            <person name="Chicoki N."/>
            <person name="Fauchery L."/>
            <person name="Kohler A."/>
            <person name="Kuo A."/>
            <person name="Labutti K."/>
            <person name="Pangilinan J."/>
            <person name="Lipzen A."/>
            <person name="Riley R."/>
            <person name="Andreopoulos W."/>
            <person name="He G."/>
            <person name="Johnson J."/>
            <person name="Barry K.W."/>
            <person name="Grigoriev I.V."/>
            <person name="Nagy L."/>
            <person name="Hibbett D."/>
            <person name="Henrissat B."/>
            <person name="Matheny P.B."/>
            <person name="Labbe J."/>
            <person name="Martin F."/>
        </authorList>
    </citation>
    <scope>NUCLEOTIDE SEQUENCE</scope>
    <source>
        <strain evidence="1">FP105234-sp</strain>
    </source>
</reference>